<organism evidence="3 4">
    <name type="scientific">Melghiribacillus thermohalophilus</name>
    <dbReference type="NCBI Taxonomy" id="1324956"/>
    <lineage>
        <taxon>Bacteria</taxon>
        <taxon>Bacillati</taxon>
        <taxon>Bacillota</taxon>
        <taxon>Bacilli</taxon>
        <taxon>Bacillales</taxon>
        <taxon>Bacillaceae</taxon>
        <taxon>Melghiribacillus</taxon>
    </lineage>
</organism>
<sequence>MKKMMNQAEMIKQMSDRELLNQLYLSQIILLVLGILGSFLFFSSLENWLSMFKWNGKEIFLFGAVSGIVFVLVDLFLMKVLPERHMDDGGINERIFKNRSLLHITFLSLLIAFTEELLFRGVIQTTFGYVTGSLLFALVHIRYIVKPVLLLSILLISFYFGYIYEITENLNVTIMAHFTVDFLLGLYIRFRSG</sequence>
<dbReference type="InterPro" id="IPR003675">
    <property type="entry name" value="Rce1/LyrA-like_dom"/>
</dbReference>
<dbReference type="Pfam" id="PF02517">
    <property type="entry name" value="Rce1-like"/>
    <property type="match status" value="1"/>
</dbReference>
<keyword evidence="1" id="KW-0812">Transmembrane</keyword>
<evidence type="ECO:0000313" key="4">
    <source>
        <dbReference type="Proteomes" id="UP000294650"/>
    </source>
</evidence>
<keyword evidence="4" id="KW-1185">Reference proteome</keyword>
<dbReference type="Proteomes" id="UP000294650">
    <property type="component" value="Unassembled WGS sequence"/>
</dbReference>
<name>A0A4R3N8U7_9BACI</name>
<evidence type="ECO:0000313" key="3">
    <source>
        <dbReference type="EMBL" id="TCT25608.1"/>
    </source>
</evidence>
<reference evidence="3 4" key="1">
    <citation type="submission" date="2019-03" db="EMBL/GenBank/DDBJ databases">
        <title>Genomic Encyclopedia of Type Strains, Phase IV (KMG-IV): sequencing the most valuable type-strain genomes for metagenomic binning, comparative biology and taxonomic classification.</title>
        <authorList>
            <person name="Goeker M."/>
        </authorList>
    </citation>
    <scope>NUCLEOTIDE SEQUENCE [LARGE SCALE GENOMIC DNA]</scope>
    <source>
        <strain evidence="3 4">DSM 25894</strain>
    </source>
</reference>
<dbReference type="RefSeq" id="WP_132371037.1">
    <property type="nucleotide sequence ID" value="NZ_SMAN01000003.1"/>
</dbReference>
<keyword evidence="1" id="KW-0472">Membrane</keyword>
<feature type="transmembrane region" description="Helical" evidence="1">
    <location>
        <begin position="148"/>
        <end position="164"/>
    </location>
</feature>
<protein>
    <recommendedName>
        <fullName evidence="2">CAAX prenyl protease 2/Lysostaphin resistance protein A-like domain-containing protein</fullName>
    </recommendedName>
</protein>
<evidence type="ECO:0000256" key="1">
    <source>
        <dbReference type="SAM" id="Phobius"/>
    </source>
</evidence>
<evidence type="ECO:0000259" key="2">
    <source>
        <dbReference type="Pfam" id="PF02517"/>
    </source>
</evidence>
<dbReference type="GO" id="GO:0080120">
    <property type="term" value="P:CAAX-box protein maturation"/>
    <property type="evidence" value="ECO:0007669"/>
    <property type="project" value="UniProtKB-ARBA"/>
</dbReference>
<dbReference type="EMBL" id="SMAN01000003">
    <property type="protein sequence ID" value="TCT25608.1"/>
    <property type="molecule type" value="Genomic_DNA"/>
</dbReference>
<dbReference type="AlphaFoldDB" id="A0A4R3N8U7"/>
<feature type="transmembrane region" description="Helical" evidence="1">
    <location>
        <begin position="101"/>
        <end position="119"/>
    </location>
</feature>
<gene>
    <name evidence="3" type="ORF">EDD68_103163</name>
</gene>
<accession>A0A4R3N8U7</accession>
<feature type="transmembrane region" description="Helical" evidence="1">
    <location>
        <begin position="21"/>
        <end position="43"/>
    </location>
</feature>
<feature type="transmembrane region" description="Helical" evidence="1">
    <location>
        <begin position="59"/>
        <end position="81"/>
    </location>
</feature>
<dbReference type="OrthoDB" id="1523022at2"/>
<keyword evidence="1" id="KW-1133">Transmembrane helix</keyword>
<comment type="caution">
    <text evidence="3">The sequence shown here is derived from an EMBL/GenBank/DDBJ whole genome shotgun (WGS) entry which is preliminary data.</text>
</comment>
<dbReference type="GO" id="GO:0004175">
    <property type="term" value="F:endopeptidase activity"/>
    <property type="evidence" value="ECO:0007669"/>
    <property type="project" value="UniProtKB-ARBA"/>
</dbReference>
<feature type="domain" description="CAAX prenyl protease 2/Lysostaphin resistance protein A-like" evidence="2">
    <location>
        <begin position="100"/>
        <end position="183"/>
    </location>
</feature>
<proteinExistence type="predicted"/>